<evidence type="ECO:0000259" key="5">
    <source>
        <dbReference type="Pfam" id="PF04198"/>
    </source>
</evidence>
<evidence type="ECO:0000256" key="4">
    <source>
        <dbReference type="ARBA" id="ARBA00023163"/>
    </source>
</evidence>
<sequence>MRGERKDIITVSEAQLKIMPEMSELLHTRYRFLQMIDMLGPVGRRGLAENLSIGEREARKETDLLREQGLIIASHSGMRISESGKEVLEILKPLVYEWSGISVMEKQLTQKLGIQRVLIVDGDINETPSIKILLGLEAAKVLSKVAKEKEIIAVTGGSTLAAIADSVTPSDQPNNLTFIAARGGMGVDDMRLQANTIAATFAQNSGNAYRTLYLPEHLSETAYKAIIEEPMVKEMIDLYDRTDVVIHGIGSAIEMASRRNSTETEKSNLLEHGAVSEAFGYYFDESGKAVQRIQTVGIQREQVNRCKSIIAVAGGKNKAAAILSYFKQGANQTILVTDSAAAKEMLHLLK</sequence>
<dbReference type="PANTHER" id="PTHR34294">
    <property type="entry name" value="TRANSCRIPTIONAL REGULATOR-RELATED"/>
    <property type="match status" value="1"/>
</dbReference>
<dbReference type="STRING" id="241244.ATY39_10310"/>
<dbReference type="Proteomes" id="UP000076021">
    <property type="component" value="Chromosome"/>
</dbReference>
<evidence type="ECO:0000256" key="1">
    <source>
        <dbReference type="ARBA" id="ARBA00010466"/>
    </source>
</evidence>
<proteinExistence type="inferred from homology"/>
<dbReference type="PANTHER" id="PTHR34294:SF5">
    <property type="entry name" value="CENTRAL GLYCOLYTIC GENES REGULATOR"/>
    <property type="match status" value="1"/>
</dbReference>
<dbReference type="SUPFAM" id="SSF46785">
    <property type="entry name" value="Winged helix' DNA-binding domain"/>
    <property type="match status" value="1"/>
</dbReference>
<dbReference type="EMBL" id="CP014806">
    <property type="protein sequence ID" value="AMW99798.1"/>
    <property type="molecule type" value="Genomic_DNA"/>
</dbReference>
<evidence type="ECO:0000259" key="6">
    <source>
        <dbReference type="Pfam" id="PF21715"/>
    </source>
</evidence>
<dbReference type="GO" id="GO:0003677">
    <property type="term" value="F:DNA binding"/>
    <property type="evidence" value="ECO:0007669"/>
    <property type="project" value="UniProtKB-KW"/>
</dbReference>
<dbReference type="Pfam" id="PF04198">
    <property type="entry name" value="Sugar-bind"/>
    <property type="match status" value="1"/>
</dbReference>
<dbReference type="Gene3D" id="3.40.50.1360">
    <property type="match status" value="1"/>
</dbReference>
<protein>
    <submittedName>
        <fullName evidence="7">Uncharacterized protein</fullName>
    </submittedName>
</protein>
<dbReference type="Pfam" id="PF21715">
    <property type="entry name" value="CggR_N"/>
    <property type="match status" value="1"/>
</dbReference>
<evidence type="ECO:0000256" key="3">
    <source>
        <dbReference type="ARBA" id="ARBA00023125"/>
    </source>
</evidence>
<dbReference type="AlphaFoldDB" id="A0A143HDH7"/>
<keyword evidence="3" id="KW-0238">DNA-binding</keyword>
<name>A0A143HDH7_9BACL</name>
<dbReference type="SUPFAM" id="SSF100950">
    <property type="entry name" value="NagB/RpiA/CoA transferase-like"/>
    <property type="match status" value="1"/>
</dbReference>
<evidence type="ECO:0000313" key="7">
    <source>
        <dbReference type="EMBL" id="AMW99798.1"/>
    </source>
</evidence>
<feature type="domain" description="CggR N-terminal DNA binding" evidence="6">
    <location>
        <begin position="26"/>
        <end position="94"/>
    </location>
</feature>
<dbReference type="InterPro" id="IPR037171">
    <property type="entry name" value="NagB/RpiA_transferase-like"/>
</dbReference>
<keyword evidence="2" id="KW-0805">Transcription regulation</keyword>
<feature type="domain" description="Sugar-binding" evidence="5">
    <location>
        <begin position="101"/>
        <end position="346"/>
    </location>
</feature>
<dbReference type="InterPro" id="IPR036390">
    <property type="entry name" value="WH_DNA-bd_sf"/>
</dbReference>
<evidence type="ECO:0000313" key="8">
    <source>
        <dbReference type="Proteomes" id="UP000076021"/>
    </source>
</evidence>
<dbReference type="KEGG" id="rst:ATY39_10310"/>
<dbReference type="Gene3D" id="1.10.10.10">
    <property type="entry name" value="Winged helix-like DNA-binding domain superfamily/Winged helix DNA-binding domain"/>
    <property type="match status" value="1"/>
</dbReference>
<reference evidence="7 8" key="1">
    <citation type="journal article" date="2016" name="Genome Announc.">
        <title>Whole-Genome Sequence of Rummeliibacillus stabekisii Strain PP9 Isolated from Antarctic Soil.</title>
        <authorList>
            <person name="da Mota F.F."/>
            <person name="Vollu R.E."/>
            <person name="Jurelevicius D."/>
            <person name="Seldin L."/>
        </authorList>
    </citation>
    <scope>NUCLEOTIDE SEQUENCE [LARGE SCALE GENOMIC DNA]</scope>
    <source>
        <strain evidence="7 8">PP9</strain>
    </source>
</reference>
<dbReference type="InterPro" id="IPR007324">
    <property type="entry name" value="Sugar-bd_dom_put"/>
</dbReference>
<dbReference type="InterPro" id="IPR036388">
    <property type="entry name" value="WH-like_DNA-bd_sf"/>
</dbReference>
<dbReference type="InterPro" id="IPR051054">
    <property type="entry name" value="SorC_transcr_regulators"/>
</dbReference>
<reference evidence="8" key="2">
    <citation type="submission" date="2016-03" db="EMBL/GenBank/DDBJ databases">
        <authorList>
            <person name="Ploux O."/>
        </authorList>
    </citation>
    <scope>NUCLEOTIDE SEQUENCE [LARGE SCALE GENOMIC DNA]</scope>
    <source>
        <strain evidence="8">PP9</strain>
    </source>
</reference>
<keyword evidence="4" id="KW-0804">Transcription</keyword>
<dbReference type="InterPro" id="IPR048715">
    <property type="entry name" value="CggR_N"/>
</dbReference>
<gene>
    <name evidence="7" type="ORF">ATY39_10310</name>
</gene>
<dbReference type="RefSeq" id="WP_066789468.1">
    <property type="nucleotide sequence ID" value="NZ_CP014806.1"/>
</dbReference>
<dbReference type="GO" id="GO:0030246">
    <property type="term" value="F:carbohydrate binding"/>
    <property type="evidence" value="ECO:0007669"/>
    <property type="project" value="InterPro"/>
</dbReference>
<organism evidence="7 8">
    <name type="scientific">Rummeliibacillus stabekisii</name>
    <dbReference type="NCBI Taxonomy" id="241244"/>
    <lineage>
        <taxon>Bacteria</taxon>
        <taxon>Bacillati</taxon>
        <taxon>Bacillota</taxon>
        <taxon>Bacilli</taxon>
        <taxon>Bacillales</taxon>
        <taxon>Caryophanaceae</taxon>
        <taxon>Rummeliibacillus</taxon>
    </lineage>
</organism>
<evidence type="ECO:0000256" key="2">
    <source>
        <dbReference type="ARBA" id="ARBA00023015"/>
    </source>
</evidence>
<keyword evidence="8" id="KW-1185">Reference proteome</keyword>
<accession>A0A143HDH7</accession>
<comment type="similarity">
    <text evidence="1">Belongs to the SorC transcriptional regulatory family.</text>
</comment>